<comment type="similarity">
    <text evidence="12">Belongs to the methyltransferase superfamily. Trm-G10 family.</text>
</comment>
<keyword evidence="9" id="KW-0694">RNA-binding</keyword>
<dbReference type="GO" id="GO:0005737">
    <property type="term" value="C:cytoplasm"/>
    <property type="evidence" value="ECO:0007669"/>
    <property type="project" value="UniProtKB-SubCell"/>
</dbReference>
<dbReference type="Pfam" id="PF01170">
    <property type="entry name" value="UPF0020"/>
    <property type="match status" value="1"/>
</dbReference>
<sequence length="323" mass="36869">MNSRYILELSGENIEIAHTEIKSIQETYKNFQIIFLSGKFALIDGDPGKVMNSAFTNYISRVINESDDYNNFTGTEIPDGCFYVRVIGKAKTETEGIESEIGRNLGGKGRISFKNPDFIVRAIFLDKWYLCILTYERDKKRFEERRAPMRPFFSPVSLHPKYARYLVNTSGTVEGDTLLDPFCGTGGILIEASMLGRKIIGNDSELNMVMGTKLNFKYFGIENYKMYNLDIASLSLDKKVDGIVTDMPYGRSSGINNHDIVELYQESFIKFNELLKSGGKCSIIVNNIQFLDYAVKYFNIEKIVPVYQHKSLIRQFVILSRIN</sequence>
<dbReference type="InterPro" id="IPR000241">
    <property type="entry name" value="RlmKL-like_Mtase"/>
</dbReference>
<dbReference type="GO" id="GO:0000049">
    <property type="term" value="F:tRNA binding"/>
    <property type="evidence" value="ECO:0007669"/>
    <property type="project" value="UniProtKB-KW"/>
</dbReference>
<dbReference type="CDD" id="cd02440">
    <property type="entry name" value="AdoMet_MTases"/>
    <property type="match status" value="1"/>
</dbReference>
<evidence type="ECO:0000256" key="6">
    <source>
        <dbReference type="ARBA" id="ARBA00022679"/>
    </source>
</evidence>
<keyword evidence="6 16" id="KW-0808">Transferase</keyword>
<evidence type="ECO:0000313" key="17">
    <source>
        <dbReference type="Proteomes" id="UP000546917"/>
    </source>
</evidence>
<evidence type="ECO:0000256" key="5">
    <source>
        <dbReference type="ARBA" id="ARBA00022603"/>
    </source>
</evidence>
<dbReference type="Gene3D" id="3.40.50.150">
    <property type="entry name" value="Vaccinia Virus protein VP39"/>
    <property type="match status" value="1"/>
</dbReference>
<proteinExistence type="inferred from homology"/>
<evidence type="ECO:0000256" key="3">
    <source>
        <dbReference type="ARBA" id="ARBA00022490"/>
    </source>
</evidence>
<evidence type="ECO:0000256" key="13">
    <source>
        <dbReference type="ARBA" id="ARBA00066936"/>
    </source>
</evidence>
<comment type="catalytic activity">
    <reaction evidence="10">
        <text>guanosine(10) in tRNA + 2 S-adenosyl-L-methionine = N(2)-dimethylguanosine(10) in tRNA + 2 S-adenosyl-L-homocysteine + 2 H(+)</text>
        <dbReference type="Rhea" id="RHEA:43124"/>
        <dbReference type="Rhea" id="RHEA-COMP:10355"/>
        <dbReference type="Rhea" id="RHEA-COMP:10358"/>
        <dbReference type="ChEBI" id="CHEBI:15378"/>
        <dbReference type="ChEBI" id="CHEBI:57856"/>
        <dbReference type="ChEBI" id="CHEBI:59789"/>
        <dbReference type="ChEBI" id="CHEBI:74269"/>
        <dbReference type="ChEBI" id="CHEBI:74513"/>
        <dbReference type="EC" id="2.1.1.213"/>
    </reaction>
</comment>
<evidence type="ECO:0000256" key="2">
    <source>
        <dbReference type="ARBA" id="ARBA00011245"/>
    </source>
</evidence>
<keyword evidence="5 16" id="KW-0489">Methyltransferase</keyword>
<dbReference type="SUPFAM" id="SSF53335">
    <property type="entry name" value="S-adenosyl-L-methionine-dependent methyltransferases"/>
    <property type="match status" value="1"/>
</dbReference>
<evidence type="ECO:0000256" key="11">
    <source>
        <dbReference type="ARBA" id="ARBA00054380"/>
    </source>
</evidence>
<dbReference type="GO" id="GO:0030488">
    <property type="term" value="P:tRNA methylation"/>
    <property type="evidence" value="ECO:0007669"/>
    <property type="project" value="TreeGrafter"/>
</dbReference>
<dbReference type="InterPro" id="IPR053943">
    <property type="entry name" value="RlmKL-like_Mtase_CS"/>
</dbReference>
<dbReference type="GO" id="GO:0160101">
    <property type="term" value="F:tRNA (guanine(10)-N2)-dimethyltransferase activity"/>
    <property type="evidence" value="ECO:0007669"/>
    <property type="project" value="UniProtKB-EC"/>
</dbReference>
<keyword evidence="8" id="KW-0819">tRNA processing</keyword>
<keyword evidence="7" id="KW-0949">S-adenosyl-L-methionine</keyword>
<feature type="domain" description="Ribosomal RNA large subunit methyltransferase K/L-like methyltransferase" evidence="15">
    <location>
        <begin position="149"/>
        <end position="302"/>
    </location>
</feature>
<evidence type="ECO:0000256" key="1">
    <source>
        <dbReference type="ARBA" id="ARBA00004496"/>
    </source>
</evidence>
<dbReference type="Proteomes" id="UP000546917">
    <property type="component" value="Unassembled WGS sequence"/>
</dbReference>
<evidence type="ECO:0000256" key="12">
    <source>
        <dbReference type="ARBA" id="ARBA00061338"/>
    </source>
</evidence>
<evidence type="ECO:0000256" key="8">
    <source>
        <dbReference type="ARBA" id="ARBA00022694"/>
    </source>
</evidence>
<accession>A0A7K4FP27</accession>
<dbReference type="RefSeq" id="WP_171481528.1">
    <property type="nucleotide sequence ID" value="NZ_JABGBP010000151.1"/>
</dbReference>
<comment type="caution">
    <text evidence="16">The sequence shown here is derived from an EMBL/GenBank/DDBJ whole genome shotgun (WGS) entry which is preliminary data.</text>
</comment>
<dbReference type="PROSITE" id="PS01261">
    <property type="entry name" value="UPF0020"/>
    <property type="match status" value="1"/>
</dbReference>
<comment type="subunit">
    <text evidence="2">Monomer.</text>
</comment>
<comment type="subcellular location">
    <subcellularLocation>
        <location evidence="1">Cytoplasm</location>
    </subcellularLocation>
</comment>
<dbReference type="EC" id="2.1.1.213" evidence="13"/>
<dbReference type="FunFam" id="3.40.50.150:FF:000251">
    <property type="entry name" value="Putative RNA methylase"/>
    <property type="match status" value="1"/>
</dbReference>
<gene>
    <name evidence="16" type="ORF">HLB00_04420</name>
</gene>
<evidence type="ECO:0000259" key="15">
    <source>
        <dbReference type="Pfam" id="PF01170"/>
    </source>
</evidence>
<name>A0A7K4FP27_9ARCH</name>
<dbReference type="PRINTS" id="PR00507">
    <property type="entry name" value="N12N6MTFRASE"/>
</dbReference>
<reference evidence="16 17" key="1">
    <citation type="submission" date="2020-05" db="EMBL/GenBank/DDBJ databases">
        <authorList>
            <person name="Zhang R."/>
        </authorList>
    </citation>
    <scope>NUCLEOTIDE SEQUENCE [LARGE SCALE GENOMIC DNA]</scope>
    <source>
        <strain evidence="16 17">DSM 28986</strain>
    </source>
</reference>
<evidence type="ECO:0000256" key="14">
    <source>
        <dbReference type="ARBA" id="ARBA00082665"/>
    </source>
</evidence>
<dbReference type="EMBL" id="JABGBP010000151">
    <property type="protein sequence ID" value="NOL60079.1"/>
    <property type="molecule type" value="Genomic_DNA"/>
</dbReference>
<organism evidence="16 17">
    <name type="scientific">Ferroplasma acidiphilum</name>
    <dbReference type="NCBI Taxonomy" id="74969"/>
    <lineage>
        <taxon>Archaea</taxon>
        <taxon>Methanobacteriati</taxon>
        <taxon>Thermoplasmatota</taxon>
        <taxon>Thermoplasmata</taxon>
        <taxon>Thermoplasmatales</taxon>
        <taxon>Ferroplasmaceae</taxon>
        <taxon>Ferroplasma</taxon>
    </lineage>
</organism>
<evidence type="ECO:0000256" key="7">
    <source>
        <dbReference type="ARBA" id="ARBA00022691"/>
    </source>
</evidence>
<evidence type="ECO:0000256" key="9">
    <source>
        <dbReference type="ARBA" id="ARBA00022884"/>
    </source>
</evidence>
<evidence type="ECO:0000256" key="4">
    <source>
        <dbReference type="ARBA" id="ARBA00022555"/>
    </source>
</evidence>
<dbReference type="InterPro" id="IPR029063">
    <property type="entry name" value="SAM-dependent_MTases_sf"/>
</dbReference>
<protein>
    <recommendedName>
        <fullName evidence="13">tRNA (guanine(10)-N(2))-dimethyltransferase</fullName>
        <ecNumber evidence="13">2.1.1.213</ecNumber>
    </recommendedName>
    <alternativeName>
        <fullName evidence="14">tRNA:G10 dimethyltransferase</fullName>
    </alternativeName>
</protein>
<evidence type="ECO:0000313" key="16">
    <source>
        <dbReference type="EMBL" id="NOL60079.1"/>
    </source>
</evidence>
<dbReference type="PANTHER" id="PTHR14911">
    <property type="entry name" value="THUMP DOMAIN-CONTAINING"/>
    <property type="match status" value="1"/>
</dbReference>
<keyword evidence="4" id="KW-0820">tRNA-binding</keyword>
<dbReference type="AlphaFoldDB" id="A0A7K4FP27"/>
<keyword evidence="3" id="KW-0963">Cytoplasm</keyword>
<dbReference type="PANTHER" id="PTHR14911:SF21">
    <property type="entry name" value="N2-METHYLGUANOSINE TRNA METHYLTRANSFERASE"/>
    <property type="match status" value="1"/>
</dbReference>
<evidence type="ECO:0000256" key="10">
    <source>
        <dbReference type="ARBA" id="ARBA00051883"/>
    </source>
</evidence>
<comment type="function">
    <text evidence="11">Catalyzes the adenosylmethionine-dependent methylation of the exocyclic amino group (N(2)) of guanosine at position 10 of various tRNAs. Acts via a two-step process that leads to the formation of either N(2)-monomethyl (m(2)G) or N(2)-dimethylguanosine (m(2)(2)G).</text>
</comment>